<evidence type="ECO:0000313" key="5">
    <source>
        <dbReference type="Proteomes" id="UP000443070"/>
    </source>
</evidence>
<evidence type="ECO:0000313" key="4">
    <source>
        <dbReference type="EMBL" id="MTU03849.1"/>
    </source>
</evidence>
<dbReference type="GeneID" id="49406011"/>
<dbReference type="AlphaFoldDB" id="A0A3G9GR92"/>
<reference evidence="5 6" key="1">
    <citation type="journal article" date="2019" name="Nat. Med.">
        <title>A library of human gut bacterial isolates paired with longitudinal multiomics data enables mechanistic microbiome research.</title>
        <authorList>
            <person name="Poyet M."/>
            <person name="Groussin M."/>
            <person name="Gibbons S.M."/>
            <person name="Avila-Pacheco J."/>
            <person name="Jiang X."/>
            <person name="Kearney S.M."/>
            <person name="Perrotta A.R."/>
            <person name="Berdy B."/>
            <person name="Zhao S."/>
            <person name="Lieberman T.D."/>
            <person name="Swanson P.K."/>
            <person name="Smith M."/>
            <person name="Roesemann S."/>
            <person name="Alexander J.E."/>
            <person name="Rich S.A."/>
            <person name="Livny J."/>
            <person name="Vlamakis H."/>
            <person name="Clish C."/>
            <person name="Bullock K."/>
            <person name="Deik A."/>
            <person name="Scott J."/>
            <person name="Pierce K.A."/>
            <person name="Xavier R.J."/>
            <person name="Alm E.J."/>
        </authorList>
    </citation>
    <scope>NUCLEOTIDE SEQUENCE [LARGE SCALE GENOMIC DNA]</scope>
    <source>
        <strain evidence="3 6">BIOML-A13</strain>
        <strain evidence="4 5">BIOML-A3</strain>
    </source>
</reference>
<keyword evidence="2" id="KW-0812">Transmembrane</keyword>
<comment type="caution">
    <text evidence="3">The sequence shown here is derived from an EMBL/GenBank/DDBJ whole genome shotgun (WGS) entry which is preliminary data.</text>
</comment>
<evidence type="ECO:0000256" key="2">
    <source>
        <dbReference type="SAM" id="Phobius"/>
    </source>
</evidence>
<accession>A0A3G9GR92</accession>
<proteinExistence type="predicted"/>
<keyword evidence="1" id="KW-0175">Coiled coil</keyword>
<evidence type="ECO:0000256" key="1">
    <source>
        <dbReference type="SAM" id="Coils"/>
    </source>
</evidence>
<name>A0A3G9GR92_9FIRM</name>
<keyword evidence="2" id="KW-0472">Membrane</keyword>
<dbReference type="RefSeq" id="WP_125668854.1">
    <property type="nucleotide sequence ID" value="NZ_AP019004.1"/>
</dbReference>
<dbReference type="Proteomes" id="UP000484547">
    <property type="component" value="Unassembled WGS sequence"/>
</dbReference>
<dbReference type="EMBL" id="WNBW01000002">
    <property type="protein sequence ID" value="MTU03849.1"/>
    <property type="molecule type" value="Genomic_DNA"/>
</dbReference>
<evidence type="ECO:0000313" key="3">
    <source>
        <dbReference type="EMBL" id="MTT75787.1"/>
    </source>
</evidence>
<feature type="coiled-coil region" evidence="1">
    <location>
        <begin position="40"/>
        <end position="67"/>
    </location>
</feature>
<dbReference type="EMBL" id="WNBM01000002">
    <property type="protein sequence ID" value="MTT75787.1"/>
    <property type="molecule type" value="Genomic_DNA"/>
</dbReference>
<protein>
    <submittedName>
        <fullName evidence="3">Uncharacterized protein</fullName>
    </submittedName>
</protein>
<organism evidence="3 6">
    <name type="scientific">Phascolarctobacterium faecium</name>
    <dbReference type="NCBI Taxonomy" id="33025"/>
    <lineage>
        <taxon>Bacteria</taxon>
        <taxon>Bacillati</taxon>
        <taxon>Bacillota</taxon>
        <taxon>Negativicutes</taxon>
        <taxon>Acidaminococcales</taxon>
        <taxon>Acidaminococcaceae</taxon>
        <taxon>Phascolarctobacterium</taxon>
    </lineage>
</organism>
<keyword evidence="5" id="KW-1185">Reference proteome</keyword>
<sequence length="67" mass="7914">MLYVVLATFAAGMATEYFLGNRWIGFFAVGVPACLYFFYLDYQKRAAAKKEEEEKRAKRKERKQQHK</sequence>
<dbReference type="Proteomes" id="UP000443070">
    <property type="component" value="Unassembled WGS sequence"/>
</dbReference>
<feature type="transmembrane region" description="Helical" evidence="2">
    <location>
        <begin position="24"/>
        <end position="42"/>
    </location>
</feature>
<gene>
    <name evidence="3" type="ORF">GMD11_05825</name>
    <name evidence="4" type="ORF">GMD18_05470</name>
</gene>
<evidence type="ECO:0000313" key="6">
    <source>
        <dbReference type="Proteomes" id="UP000484547"/>
    </source>
</evidence>
<keyword evidence="2" id="KW-1133">Transmembrane helix</keyword>